<feature type="region of interest" description="Disordered" evidence="12">
    <location>
        <begin position="393"/>
        <end position="414"/>
    </location>
</feature>
<dbReference type="InterPro" id="IPR029151">
    <property type="entry name" value="Sensor-like_sf"/>
</dbReference>
<dbReference type="EMBL" id="JYIT01000077">
    <property type="protein sequence ID" value="KJL23245.1"/>
    <property type="molecule type" value="Genomic_DNA"/>
</dbReference>
<dbReference type="GO" id="GO:0006355">
    <property type="term" value="P:regulation of DNA-templated transcription"/>
    <property type="evidence" value="ECO:0007669"/>
    <property type="project" value="InterPro"/>
</dbReference>
<keyword evidence="6" id="KW-0547">Nucleotide-binding</keyword>
<dbReference type="InterPro" id="IPR051271">
    <property type="entry name" value="2C-system_Tx_regulators"/>
</dbReference>
<dbReference type="InterPro" id="IPR013767">
    <property type="entry name" value="PAS_fold"/>
</dbReference>
<dbReference type="CDD" id="cd00130">
    <property type="entry name" value="PAS"/>
    <property type="match status" value="1"/>
</dbReference>
<reference evidence="15 16" key="1">
    <citation type="submission" date="2015-02" db="EMBL/GenBank/DDBJ databases">
        <title>Draft genome sequences of ten Microbacterium spp. with emphasis on heavy metal contaminated environments.</title>
        <authorList>
            <person name="Corretto E."/>
        </authorList>
    </citation>
    <scope>NUCLEOTIDE SEQUENCE [LARGE SCALE GENOMIC DNA]</scope>
    <source>
        <strain evidence="15 16">DSM 23848</strain>
    </source>
</reference>
<feature type="transmembrane region" description="Helical" evidence="13">
    <location>
        <begin position="174"/>
        <end position="195"/>
    </location>
</feature>
<keyword evidence="3" id="KW-0597">Phosphoprotein</keyword>
<dbReference type="Pfam" id="PF00989">
    <property type="entry name" value="PAS"/>
    <property type="match status" value="1"/>
</dbReference>
<dbReference type="Pfam" id="PF17203">
    <property type="entry name" value="sCache_3_2"/>
    <property type="match status" value="1"/>
</dbReference>
<evidence type="ECO:0000256" key="8">
    <source>
        <dbReference type="ARBA" id="ARBA00022840"/>
    </source>
</evidence>
<comment type="caution">
    <text evidence="15">The sequence shown here is derived from an EMBL/GenBank/DDBJ whole genome shotgun (WGS) entry which is preliminary data.</text>
</comment>
<dbReference type="InterPro" id="IPR036390">
    <property type="entry name" value="WH_DNA-bd_sf"/>
</dbReference>
<dbReference type="PROSITE" id="PS50112">
    <property type="entry name" value="PAS"/>
    <property type="match status" value="1"/>
</dbReference>
<evidence type="ECO:0000259" key="14">
    <source>
        <dbReference type="PROSITE" id="PS50112"/>
    </source>
</evidence>
<dbReference type="PANTHER" id="PTHR45526">
    <property type="entry name" value="TRANSCRIPTIONAL REGULATORY PROTEIN DPIA"/>
    <property type="match status" value="1"/>
</dbReference>
<dbReference type="SUPFAM" id="SSF103190">
    <property type="entry name" value="Sensory domain-like"/>
    <property type="match status" value="1"/>
</dbReference>
<dbReference type="CDD" id="cd18773">
    <property type="entry name" value="PDC1_HK_sensor"/>
    <property type="match status" value="1"/>
</dbReference>
<dbReference type="EC" id="2.7.13.3" evidence="15"/>
<dbReference type="PANTHER" id="PTHR45526:SF1">
    <property type="entry name" value="TRANSCRIPTIONAL REGULATORY PROTEIN DCUR-RELATED"/>
    <property type="match status" value="1"/>
</dbReference>
<protein>
    <submittedName>
        <fullName evidence="15">Sensor histidine kinase DcuS</fullName>
        <ecNumber evidence="15">2.7.13.3</ecNumber>
    </submittedName>
</protein>
<evidence type="ECO:0000256" key="3">
    <source>
        <dbReference type="ARBA" id="ARBA00022553"/>
    </source>
</evidence>
<proteinExistence type="predicted"/>
<sequence>MASKTMPARMTLRAQLLALQALILCVVTIAAGLAAGAFQERAIRDSYRDRMQAVAQSIASLPTIREAFRDADPSSTIQPVAEVIREASDLAYVVVADAHGIRYSHPNPALIGKKVSTDPSIPLSGEVYVGTQTGTLGTSWRVKVPVRSDAGSVIGTVSVGILESELRADFIGNLAWLIGAMLAAALIGLLGAAWVTSVIRARIHRLEPEQITALVKSHETTMHRLSEGVIVVDEDGVITLVNDAGADLVGRDTDTLTGAAAAEALPPELVKILDEGEPSGRPVILGPRVVVARSTGSTVDGARAEATLLLRDHTELHDVVRRVDAADAIIAFRQRAGVPKGLSTETLDRVVRALAARDDASATEVAETLSMSRVSARRYLEYLASVGRASRSLDYSTKGRPGSRYRLIDAPSPG</sequence>
<dbReference type="Gene3D" id="3.30.450.20">
    <property type="entry name" value="PAS domain"/>
    <property type="match status" value="2"/>
</dbReference>
<dbReference type="GO" id="GO:0005886">
    <property type="term" value="C:plasma membrane"/>
    <property type="evidence" value="ECO:0007669"/>
    <property type="project" value="UniProtKB-SubCell"/>
</dbReference>
<keyword evidence="7 15" id="KW-0418">Kinase</keyword>
<evidence type="ECO:0000256" key="4">
    <source>
        <dbReference type="ARBA" id="ARBA00022679"/>
    </source>
</evidence>
<comment type="subcellular location">
    <subcellularLocation>
        <location evidence="1">Cell membrane</location>
        <topology evidence="1">Multi-pass membrane protein</topology>
    </subcellularLocation>
</comment>
<dbReference type="GO" id="GO:0004673">
    <property type="term" value="F:protein histidine kinase activity"/>
    <property type="evidence" value="ECO:0007669"/>
    <property type="project" value="UniProtKB-EC"/>
</dbReference>
<keyword evidence="2" id="KW-1003">Cell membrane</keyword>
<evidence type="ECO:0000256" key="10">
    <source>
        <dbReference type="ARBA" id="ARBA00023012"/>
    </source>
</evidence>
<dbReference type="PATRIC" id="fig|582680.7.peg.2079"/>
<evidence type="ECO:0000256" key="12">
    <source>
        <dbReference type="SAM" id="MobiDB-lite"/>
    </source>
</evidence>
<dbReference type="AlphaFoldDB" id="A0A0F0KT21"/>
<dbReference type="InterPro" id="IPR000014">
    <property type="entry name" value="PAS"/>
</dbReference>
<gene>
    <name evidence="15" type="primary">dcuS_2</name>
    <name evidence="15" type="ORF">RL72_02031</name>
</gene>
<keyword evidence="16" id="KW-1185">Reference proteome</keyword>
<evidence type="ECO:0000256" key="5">
    <source>
        <dbReference type="ARBA" id="ARBA00022692"/>
    </source>
</evidence>
<feature type="domain" description="PAS" evidence="14">
    <location>
        <begin position="222"/>
        <end position="268"/>
    </location>
</feature>
<dbReference type="SUPFAM" id="SSF46785">
    <property type="entry name" value="Winged helix' DNA-binding domain"/>
    <property type="match status" value="1"/>
</dbReference>
<evidence type="ECO:0000313" key="16">
    <source>
        <dbReference type="Proteomes" id="UP000033448"/>
    </source>
</evidence>
<evidence type="ECO:0000256" key="6">
    <source>
        <dbReference type="ARBA" id="ARBA00022741"/>
    </source>
</evidence>
<accession>A0A0F0KT21</accession>
<dbReference type="InterPro" id="IPR033463">
    <property type="entry name" value="sCache_3"/>
</dbReference>
<evidence type="ECO:0000256" key="2">
    <source>
        <dbReference type="ARBA" id="ARBA00022475"/>
    </source>
</evidence>
<dbReference type="GO" id="GO:0000156">
    <property type="term" value="F:phosphorelay response regulator activity"/>
    <property type="evidence" value="ECO:0007669"/>
    <property type="project" value="TreeGrafter"/>
</dbReference>
<organism evidence="15 16">
    <name type="scientific">Microbacterium azadirachtae</name>
    <dbReference type="NCBI Taxonomy" id="582680"/>
    <lineage>
        <taxon>Bacteria</taxon>
        <taxon>Bacillati</taxon>
        <taxon>Actinomycetota</taxon>
        <taxon>Actinomycetes</taxon>
        <taxon>Micrococcales</taxon>
        <taxon>Microbacteriaceae</taxon>
        <taxon>Microbacterium</taxon>
    </lineage>
</organism>
<name>A0A0F0KT21_9MICO</name>
<evidence type="ECO:0000256" key="9">
    <source>
        <dbReference type="ARBA" id="ARBA00022989"/>
    </source>
</evidence>
<dbReference type="Proteomes" id="UP000033448">
    <property type="component" value="Unassembled WGS sequence"/>
</dbReference>
<keyword evidence="4 15" id="KW-0808">Transferase</keyword>
<keyword evidence="5 13" id="KW-0812">Transmembrane</keyword>
<dbReference type="RefSeq" id="WP_248700442.1">
    <property type="nucleotide sequence ID" value="NZ_JYIT01000077.1"/>
</dbReference>
<dbReference type="InterPro" id="IPR035965">
    <property type="entry name" value="PAS-like_dom_sf"/>
</dbReference>
<dbReference type="SUPFAM" id="SSF55785">
    <property type="entry name" value="PYP-like sensor domain (PAS domain)"/>
    <property type="match status" value="1"/>
</dbReference>
<evidence type="ECO:0000256" key="11">
    <source>
        <dbReference type="ARBA" id="ARBA00023136"/>
    </source>
</evidence>
<evidence type="ECO:0000256" key="1">
    <source>
        <dbReference type="ARBA" id="ARBA00004651"/>
    </source>
</evidence>
<keyword evidence="10" id="KW-0902">Two-component regulatory system</keyword>
<evidence type="ECO:0000256" key="7">
    <source>
        <dbReference type="ARBA" id="ARBA00022777"/>
    </source>
</evidence>
<evidence type="ECO:0000256" key="13">
    <source>
        <dbReference type="SAM" id="Phobius"/>
    </source>
</evidence>
<dbReference type="GO" id="GO:0005524">
    <property type="term" value="F:ATP binding"/>
    <property type="evidence" value="ECO:0007669"/>
    <property type="project" value="UniProtKB-KW"/>
</dbReference>
<keyword evidence="9 13" id="KW-1133">Transmembrane helix</keyword>
<evidence type="ECO:0000313" key="15">
    <source>
        <dbReference type="EMBL" id="KJL23245.1"/>
    </source>
</evidence>
<keyword evidence="8" id="KW-0067">ATP-binding</keyword>
<keyword evidence="11 13" id="KW-0472">Membrane</keyword>